<dbReference type="SUPFAM" id="SSF100950">
    <property type="entry name" value="NagB/RpiA/CoA transferase-like"/>
    <property type="match status" value="1"/>
</dbReference>
<dbReference type="GO" id="GO:0004751">
    <property type="term" value="F:ribose-5-phosphate isomerase activity"/>
    <property type="evidence" value="ECO:0007669"/>
    <property type="project" value="UniProtKB-UniRule"/>
</dbReference>
<organism evidence="4 5">
    <name type="scientific">Herbinix hemicellulosilytica</name>
    <dbReference type="NCBI Taxonomy" id="1564487"/>
    <lineage>
        <taxon>Bacteria</taxon>
        <taxon>Bacillati</taxon>
        <taxon>Bacillota</taxon>
        <taxon>Clostridia</taxon>
        <taxon>Lachnospirales</taxon>
        <taxon>Lachnospiraceae</taxon>
        <taxon>Herbinix</taxon>
    </lineage>
</organism>
<evidence type="ECO:0000256" key="2">
    <source>
        <dbReference type="ARBA" id="ARBA00023235"/>
    </source>
</evidence>
<dbReference type="OrthoDB" id="5870696at2"/>
<evidence type="ECO:0000313" key="4">
    <source>
        <dbReference type="EMBL" id="CRZ34785.1"/>
    </source>
</evidence>
<feature type="active site" description="Proton acceptor" evidence="3">
    <location>
        <position position="102"/>
    </location>
</feature>
<keyword evidence="2 3" id="KW-0413">Isomerase</keyword>
<evidence type="ECO:0000256" key="3">
    <source>
        <dbReference type="HAMAP-Rule" id="MF_00170"/>
    </source>
</evidence>
<reference evidence="4 5" key="1">
    <citation type="submission" date="2015-06" db="EMBL/GenBank/DDBJ databases">
        <authorList>
            <person name="Wibberg Daniel"/>
        </authorList>
    </citation>
    <scope>NUCLEOTIDE SEQUENCE [LARGE SCALE GENOMIC DNA]</scope>
    <source>
        <strain evidence="4 5">T3/55T</strain>
    </source>
</reference>
<evidence type="ECO:0000256" key="1">
    <source>
        <dbReference type="ARBA" id="ARBA00001713"/>
    </source>
</evidence>
<dbReference type="NCBIfam" id="TIGR00021">
    <property type="entry name" value="rpiA"/>
    <property type="match status" value="1"/>
</dbReference>
<feature type="binding site" evidence="3">
    <location>
        <begin position="80"/>
        <end position="83"/>
    </location>
    <ligand>
        <name>substrate</name>
    </ligand>
</feature>
<dbReference type="CDD" id="cd01398">
    <property type="entry name" value="RPI_A"/>
    <property type="match status" value="1"/>
</dbReference>
<dbReference type="InterPro" id="IPR004788">
    <property type="entry name" value="Ribose5P_isomerase_type_A"/>
</dbReference>
<keyword evidence="5" id="KW-1185">Reference proteome</keyword>
<dbReference type="FunFam" id="3.40.50.1360:FF:000001">
    <property type="entry name" value="Ribose-5-phosphate isomerase A"/>
    <property type="match status" value="1"/>
</dbReference>
<dbReference type="NCBIfam" id="NF001924">
    <property type="entry name" value="PRK00702.1"/>
    <property type="match status" value="1"/>
</dbReference>
<dbReference type="GO" id="GO:0006014">
    <property type="term" value="P:D-ribose metabolic process"/>
    <property type="evidence" value="ECO:0007669"/>
    <property type="project" value="TreeGrafter"/>
</dbReference>
<feature type="binding site" evidence="3">
    <location>
        <begin position="25"/>
        <end position="28"/>
    </location>
    <ligand>
        <name>substrate</name>
    </ligand>
</feature>
<comment type="pathway">
    <text evidence="3">Carbohydrate degradation; pentose phosphate pathway; D-ribose 5-phosphate from D-ribulose 5-phosphate (non-oxidative stage): step 1/1.</text>
</comment>
<dbReference type="RefSeq" id="WP_103202888.1">
    <property type="nucleotide sequence ID" value="NZ_CVTD020000016.1"/>
</dbReference>
<proteinExistence type="inferred from homology"/>
<dbReference type="SUPFAM" id="SSF75445">
    <property type="entry name" value="D-ribose-5-phosphate isomerase (RpiA), lid domain"/>
    <property type="match status" value="1"/>
</dbReference>
<comment type="similarity">
    <text evidence="3">Belongs to the ribose 5-phosphate isomerase family.</text>
</comment>
<dbReference type="PANTHER" id="PTHR11934">
    <property type="entry name" value="RIBOSE-5-PHOSPHATE ISOMERASE"/>
    <property type="match status" value="1"/>
</dbReference>
<dbReference type="PANTHER" id="PTHR11934:SF0">
    <property type="entry name" value="RIBOSE-5-PHOSPHATE ISOMERASE"/>
    <property type="match status" value="1"/>
</dbReference>
<dbReference type="HAMAP" id="MF_00170">
    <property type="entry name" value="Rib_5P_isom_A"/>
    <property type="match status" value="1"/>
</dbReference>
<comment type="catalytic activity">
    <reaction evidence="1 3">
        <text>aldehydo-D-ribose 5-phosphate = D-ribulose 5-phosphate</text>
        <dbReference type="Rhea" id="RHEA:14657"/>
        <dbReference type="ChEBI" id="CHEBI:58121"/>
        <dbReference type="ChEBI" id="CHEBI:58273"/>
        <dbReference type="EC" id="5.3.1.6"/>
    </reaction>
</comment>
<dbReference type="Pfam" id="PF06026">
    <property type="entry name" value="Rib_5-P_isom_A"/>
    <property type="match status" value="1"/>
</dbReference>
<dbReference type="InterPro" id="IPR020672">
    <property type="entry name" value="Ribose5P_isomerase_typA_subgr"/>
</dbReference>
<dbReference type="Gene3D" id="3.40.50.1360">
    <property type="match status" value="1"/>
</dbReference>
<dbReference type="EMBL" id="CVTD020000016">
    <property type="protein sequence ID" value="CRZ34785.1"/>
    <property type="molecule type" value="Genomic_DNA"/>
</dbReference>
<dbReference type="EC" id="5.3.1.6" evidence="3"/>
<dbReference type="Proteomes" id="UP000236497">
    <property type="component" value="Unassembled WGS sequence"/>
</dbReference>
<comment type="subunit">
    <text evidence="3">Homodimer.</text>
</comment>
<dbReference type="GO" id="GO:0009052">
    <property type="term" value="P:pentose-phosphate shunt, non-oxidative branch"/>
    <property type="evidence" value="ECO:0007669"/>
    <property type="project" value="UniProtKB-UniRule"/>
</dbReference>
<dbReference type="InterPro" id="IPR037171">
    <property type="entry name" value="NagB/RpiA_transferase-like"/>
</dbReference>
<dbReference type="UniPathway" id="UPA00115">
    <property type="reaction ID" value="UER00412"/>
</dbReference>
<dbReference type="GO" id="GO:0005829">
    <property type="term" value="C:cytosol"/>
    <property type="evidence" value="ECO:0007669"/>
    <property type="project" value="TreeGrafter"/>
</dbReference>
<dbReference type="AlphaFoldDB" id="A0A0H5SI70"/>
<feature type="binding site" evidence="3">
    <location>
        <position position="120"/>
    </location>
    <ligand>
        <name>substrate</name>
    </ligand>
</feature>
<comment type="function">
    <text evidence="3">Catalyzes the reversible conversion of ribose-5-phosphate to ribulose 5-phosphate.</text>
</comment>
<gene>
    <name evidence="3 4" type="primary">rpiA</name>
    <name evidence="4" type="ORF">HHT355_1584</name>
</gene>
<feature type="binding site" evidence="3">
    <location>
        <begin position="93"/>
        <end position="96"/>
    </location>
    <ligand>
        <name>substrate</name>
    </ligand>
</feature>
<name>A0A0H5SI70_HERHM</name>
<protein>
    <recommendedName>
        <fullName evidence="3">Ribose-5-phosphate isomerase A</fullName>
        <ecNumber evidence="3">5.3.1.6</ecNumber>
    </recommendedName>
    <alternativeName>
        <fullName evidence="3">Phosphoriboisomerase A</fullName>
        <shortName evidence="3">PRI</shortName>
    </alternativeName>
</protein>
<evidence type="ECO:0000313" key="5">
    <source>
        <dbReference type="Proteomes" id="UP000236497"/>
    </source>
</evidence>
<sequence>MNAKKIAAERAVDYIKDGMIVGLGTGSTAYWAIEKIGAKVREGLNIKAVATSLRSEEQARKLGIKLIPFSEIDKIDITIDGADEVDQDLNLIKGGGGALLREKIVAAASRQLIIVVDESKMVDKLGAFPLPVEMVKFGYEITVRKLQSLGCEPVLRKVDNDTYITDNGNFIVDCHFKRIDNPSELHNKINMIPGVVDNGLFINMAAKVIIGYNNGDIKELI</sequence>
<accession>A0A0H5SI70</accession>
<dbReference type="Gene3D" id="3.30.70.260">
    <property type="match status" value="1"/>
</dbReference>